<reference evidence="3 4" key="1">
    <citation type="journal article" date="2023" name="Int. J. Syst. Evol. Microbiol.">
        <title>Arthrobacter mangrovi sp. nov., an actinobacterium isolated from the rhizosphere of a mangrove.</title>
        <authorList>
            <person name="Hamada M."/>
            <person name="Saitou S."/>
            <person name="Enomoto N."/>
            <person name="Nanri K."/>
            <person name="Hidaka K."/>
            <person name="Miura T."/>
            <person name="Tamura T."/>
        </authorList>
    </citation>
    <scope>NUCLEOTIDE SEQUENCE [LARGE SCALE GENOMIC DNA]</scope>
    <source>
        <strain evidence="3 4">NBRC 112813</strain>
    </source>
</reference>
<evidence type="ECO:0000313" key="3">
    <source>
        <dbReference type="EMBL" id="GLB69580.1"/>
    </source>
</evidence>
<feature type="transmembrane region" description="Helical" evidence="2">
    <location>
        <begin position="14"/>
        <end position="35"/>
    </location>
</feature>
<keyword evidence="2" id="KW-0472">Membrane</keyword>
<proteinExistence type="predicted"/>
<sequence>MAGLSRRFTLPLPWTWLAALVAAAVIVAGLGAVCVSARHGTGTQHADGHVAAGGAVHDSGAGTGLQSGFMQSGDVPSRGPGKCCKERQPEAFGETPAHQRAGTDGPSTPPLSASPVSPRRTLHSPGRHRDARVAVPTPGDLSISRT</sequence>
<keyword evidence="2" id="KW-0812">Transmembrane</keyword>
<gene>
    <name evidence="3" type="ORF">AHIS1636_40260</name>
</gene>
<name>A0ABQ5N088_9MICC</name>
<feature type="compositionally biased region" description="Low complexity" evidence="1">
    <location>
        <begin position="49"/>
        <end position="60"/>
    </location>
</feature>
<protein>
    <submittedName>
        <fullName evidence="3">Uncharacterized protein</fullName>
    </submittedName>
</protein>
<evidence type="ECO:0000256" key="1">
    <source>
        <dbReference type="SAM" id="MobiDB-lite"/>
    </source>
</evidence>
<organism evidence="3 4">
    <name type="scientific">Arthrobacter mangrovi</name>
    <dbReference type="NCBI Taxonomy" id="2966350"/>
    <lineage>
        <taxon>Bacteria</taxon>
        <taxon>Bacillati</taxon>
        <taxon>Actinomycetota</taxon>
        <taxon>Actinomycetes</taxon>
        <taxon>Micrococcales</taxon>
        <taxon>Micrococcaceae</taxon>
        <taxon>Arthrobacter</taxon>
    </lineage>
</organism>
<dbReference type="Proteomes" id="UP001209654">
    <property type="component" value="Unassembled WGS sequence"/>
</dbReference>
<keyword evidence="2" id="KW-1133">Transmembrane helix</keyword>
<evidence type="ECO:0000313" key="4">
    <source>
        <dbReference type="Proteomes" id="UP001209654"/>
    </source>
</evidence>
<comment type="caution">
    <text evidence="3">The sequence shown here is derived from an EMBL/GenBank/DDBJ whole genome shotgun (WGS) entry which is preliminary data.</text>
</comment>
<feature type="region of interest" description="Disordered" evidence="1">
    <location>
        <begin position="42"/>
        <end position="146"/>
    </location>
</feature>
<keyword evidence="4" id="KW-1185">Reference proteome</keyword>
<accession>A0ABQ5N088</accession>
<dbReference type="EMBL" id="BRVS01000044">
    <property type="protein sequence ID" value="GLB69580.1"/>
    <property type="molecule type" value="Genomic_DNA"/>
</dbReference>
<evidence type="ECO:0000256" key="2">
    <source>
        <dbReference type="SAM" id="Phobius"/>
    </source>
</evidence>